<dbReference type="Proteomes" id="UP000241618">
    <property type="component" value="Unassembled WGS sequence"/>
</dbReference>
<dbReference type="EMBL" id="PYMP01000012">
    <property type="protein sequence ID" value="PSU51103.1"/>
    <property type="molecule type" value="Genomic_DNA"/>
</dbReference>
<comment type="similarity">
    <text evidence="1">Belongs to the HipA Ser/Thr kinase family.</text>
</comment>
<dbReference type="Pfam" id="PF07804">
    <property type="entry name" value="HipA_C"/>
    <property type="match status" value="1"/>
</dbReference>
<dbReference type="RefSeq" id="WP_107191649.1">
    <property type="nucleotide sequence ID" value="NZ_PYMN01000038.1"/>
</dbReference>
<dbReference type="PANTHER" id="PTHR37419:SF8">
    <property type="entry name" value="TOXIN YJJJ"/>
    <property type="match status" value="1"/>
</dbReference>
<dbReference type="GO" id="GO:0004674">
    <property type="term" value="F:protein serine/threonine kinase activity"/>
    <property type="evidence" value="ECO:0007669"/>
    <property type="project" value="TreeGrafter"/>
</dbReference>
<organism evidence="6 8">
    <name type="scientific">Photobacterium phosphoreum</name>
    <dbReference type="NCBI Taxonomy" id="659"/>
    <lineage>
        <taxon>Bacteria</taxon>
        <taxon>Pseudomonadati</taxon>
        <taxon>Pseudomonadota</taxon>
        <taxon>Gammaproteobacteria</taxon>
        <taxon>Vibrionales</taxon>
        <taxon>Vibrionaceae</taxon>
        <taxon>Photobacterium</taxon>
    </lineage>
</organism>
<dbReference type="AlphaFoldDB" id="A0A2T3JPX4"/>
<keyword evidence="3" id="KW-0418">Kinase</keyword>
<dbReference type="InterPro" id="IPR016869">
    <property type="entry name" value="UCP028135_HipA-like"/>
</dbReference>
<dbReference type="PANTHER" id="PTHR37419">
    <property type="entry name" value="SERINE/THREONINE-PROTEIN KINASE TOXIN HIPA"/>
    <property type="match status" value="1"/>
</dbReference>
<evidence type="ECO:0000259" key="4">
    <source>
        <dbReference type="Pfam" id="PF07804"/>
    </source>
</evidence>
<dbReference type="PIRSF" id="PIRSF028135">
    <property type="entry name" value="UCP028135_HipA-like"/>
    <property type="match status" value="1"/>
</dbReference>
<evidence type="ECO:0000313" key="8">
    <source>
        <dbReference type="Proteomes" id="UP000241618"/>
    </source>
</evidence>
<sequence>MEELTIQAFLNEKWLDIAIISFPESDSKNYRITELNYISEYALEHFDKDDIHAVSINYPVSFFFDDNGRPGWLRFLDDIMPSGASRRYWVNRLNIDELSSGQQNFILLKFGTMAPVGNLRVKDSLPKPDHISGTLFFTIDDVKNRAGDFLDYAQHRGAAAGGATGAGGEAPKLLLRYSVERAKSVDSKNIWIDSYQNDNTNKDLHYLVKYPRGTRSLVDCNILRAEYHYYHELAAMGFDTIPVENMRLEEGLTYPSLWLPRFDVIYGESPAPSISRFGMESVYSILGIGPGVTLDHETTIRDLIKKITQSHTVKTHGFIFDIQVFVIEWVKRDLLNILFGNSDNHGRNTCFLKGDGFIKLSPIYDFAPMKADPEGIPRSTKWKSPLEVGGEYDFFGIAESLSDLVPSDVLLMELRNTAKKCLGLQERLESRGAPEQITNMPAIGLKFIPEKIKKWGLL</sequence>
<protein>
    <submittedName>
        <fullName evidence="6">Toxin HipA</fullName>
    </submittedName>
</protein>
<evidence type="ECO:0000313" key="7">
    <source>
        <dbReference type="Proteomes" id="UP000241405"/>
    </source>
</evidence>
<keyword evidence="7" id="KW-1185">Reference proteome</keyword>
<dbReference type="GO" id="GO:0005829">
    <property type="term" value="C:cytosol"/>
    <property type="evidence" value="ECO:0007669"/>
    <property type="project" value="TreeGrafter"/>
</dbReference>
<evidence type="ECO:0000256" key="2">
    <source>
        <dbReference type="ARBA" id="ARBA00022679"/>
    </source>
</evidence>
<evidence type="ECO:0000313" key="5">
    <source>
        <dbReference type="EMBL" id="PSU24723.1"/>
    </source>
</evidence>
<feature type="domain" description="HipA-like C-terminal" evidence="4">
    <location>
        <begin position="166"/>
        <end position="389"/>
    </location>
</feature>
<gene>
    <name evidence="6" type="ORF">C9J18_12980</name>
    <name evidence="5" type="ORF">CTM96_12350</name>
</gene>
<accession>A0A2T3JPX4</accession>
<evidence type="ECO:0000256" key="3">
    <source>
        <dbReference type="ARBA" id="ARBA00022777"/>
    </source>
</evidence>
<dbReference type="EMBL" id="PYMO01000011">
    <property type="protein sequence ID" value="PSU24723.1"/>
    <property type="molecule type" value="Genomic_DNA"/>
</dbReference>
<evidence type="ECO:0000313" key="6">
    <source>
        <dbReference type="EMBL" id="PSU51103.1"/>
    </source>
</evidence>
<evidence type="ECO:0000256" key="1">
    <source>
        <dbReference type="ARBA" id="ARBA00010164"/>
    </source>
</evidence>
<name>A0A2T3JPX4_PHOPO</name>
<dbReference type="InterPro" id="IPR012893">
    <property type="entry name" value="HipA-like_C"/>
</dbReference>
<dbReference type="Proteomes" id="UP000241405">
    <property type="component" value="Unassembled WGS sequence"/>
</dbReference>
<dbReference type="InterPro" id="IPR052028">
    <property type="entry name" value="HipA_Ser/Thr_kinase"/>
</dbReference>
<keyword evidence="2" id="KW-0808">Transferase</keyword>
<comment type="caution">
    <text evidence="6">The sequence shown here is derived from an EMBL/GenBank/DDBJ whole genome shotgun (WGS) entry which is preliminary data.</text>
</comment>
<reference evidence="7 8" key="1">
    <citation type="submission" date="2018-03" db="EMBL/GenBank/DDBJ databases">
        <title>Whole genome sequencing of Histamine producing bacteria.</title>
        <authorList>
            <person name="Butler K."/>
        </authorList>
    </citation>
    <scope>NUCLEOTIDE SEQUENCE [LARGE SCALE GENOMIC DNA]</scope>
    <source>
        <strain evidence="6 8">FS-6.1</strain>
        <strain evidence="5 7">FS-6.2</strain>
    </source>
</reference>
<proteinExistence type="inferred from homology"/>